<dbReference type="EMBL" id="PQIB02000006">
    <property type="protein sequence ID" value="RLN11729.1"/>
    <property type="molecule type" value="Genomic_DNA"/>
</dbReference>
<dbReference type="AlphaFoldDB" id="A0A3L6RZ73"/>
<sequence length="112" mass="12815">MARGRVAVGCDDGTVGLLDRGFRLSYGFQAHTSSVLFLQHLKLVTRITLEDAQAERWKYTRFIYPKVPGAEAQSSKYLSDVDYYGGFEQDELDALFEAMRSNYKACQCMDYY</sequence>
<dbReference type="STRING" id="4540.A0A3L6RZ73"/>
<comment type="caution">
    <text evidence="1">The sequence shown here is derived from an EMBL/GenBank/DDBJ whole genome shotgun (WGS) entry which is preliminary data.</text>
</comment>
<keyword evidence="2" id="KW-1185">Reference proteome</keyword>
<dbReference type="Proteomes" id="UP000275267">
    <property type="component" value="Unassembled WGS sequence"/>
</dbReference>
<name>A0A3L6RZ73_PANMI</name>
<accession>A0A3L6RZ73</accession>
<dbReference type="OrthoDB" id="26184at2759"/>
<protein>
    <submittedName>
        <fullName evidence="1">Uncharacterized protein</fullName>
    </submittedName>
</protein>
<gene>
    <name evidence="1" type="ORF">C2845_PM09G09800</name>
</gene>
<proteinExistence type="predicted"/>
<evidence type="ECO:0000313" key="2">
    <source>
        <dbReference type="Proteomes" id="UP000275267"/>
    </source>
</evidence>
<dbReference type="Pfam" id="PF23266">
    <property type="entry name" value="VPS11_N"/>
    <property type="match status" value="1"/>
</dbReference>
<reference evidence="2" key="1">
    <citation type="journal article" date="2019" name="Nat. Commun.">
        <title>The genome of broomcorn millet.</title>
        <authorList>
            <person name="Zou C."/>
            <person name="Miki D."/>
            <person name="Li D."/>
            <person name="Tang Q."/>
            <person name="Xiao L."/>
            <person name="Rajput S."/>
            <person name="Deng P."/>
            <person name="Jia W."/>
            <person name="Huang R."/>
            <person name="Zhang M."/>
            <person name="Sun Y."/>
            <person name="Hu J."/>
            <person name="Fu X."/>
            <person name="Schnable P.S."/>
            <person name="Li F."/>
            <person name="Zhang H."/>
            <person name="Feng B."/>
            <person name="Zhu X."/>
            <person name="Liu R."/>
            <person name="Schnable J.C."/>
            <person name="Zhu J.-K."/>
            <person name="Zhang H."/>
        </authorList>
    </citation>
    <scope>NUCLEOTIDE SEQUENCE [LARGE SCALE GENOMIC DNA]</scope>
</reference>
<organism evidence="1 2">
    <name type="scientific">Panicum miliaceum</name>
    <name type="common">Proso millet</name>
    <name type="synonym">Broomcorn millet</name>
    <dbReference type="NCBI Taxonomy" id="4540"/>
    <lineage>
        <taxon>Eukaryota</taxon>
        <taxon>Viridiplantae</taxon>
        <taxon>Streptophyta</taxon>
        <taxon>Embryophyta</taxon>
        <taxon>Tracheophyta</taxon>
        <taxon>Spermatophyta</taxon>
        <taxon>Magnoliopsida</taxon>
        <taxon>Liliopsida</taxon>
        <taxon>Poales</taxon>
        <taxon>Poaceae</taxon>
        <taxon>PACMAD clade</taxon>
        <taxon>Panicoideae</taxon>
        <taxon>Panicodae</taxon>
        <taxon>Paniceae</taxon>
        <taxon>Panicinae</taxon>
        <taxon>Panicum</taxon>
        <taxon>Panicum sect. Panicum</taxon>
    </lineage>
</organism>
<evidence type="ECO:0000313" key="1">
    <source>
        <dbReference type="EMBL" id="RLN11729.1"/>
    </source>
</evidence>